<feature type="signal peptide" evidence="2">
    <location>
        <begin position="1"/>
        <end position="17"/>
    </location>
</feature>
<dbReference type="Proteomes" id="UP000250675">
    <property type="component" value="Unassembled WGS sequence"/>
</dbReference>
<evidence type="ECO:0000313" key="4">
    <source>
        <dbReference type="Proteomes" id="UP000250675"/>
    </source>
</evidence>
<dbReference type="AlphaFoldDB" id="A0A2X3DKP4"/>
<feature type="region of interest" description="Disordered" evidence="1">
    <location>
        <begin position="38"/>
        <end position="105"/>
    </location>
</feature>
<protein>
    <submittedName>
        <fullName evidence="3">Outer membrane protein</fullName>
    </submittedName>
</protein>
<evidence type="ECO:0000313" key="3">
    <source>
        <dbReference type="EMBL" id="SQC21555.1"/>
    </source>
</evidence>
<feature type="compositionally biased region" description="Polar residues" evidence="1">
    <location>
        <begin position="83"/>
        <end position="105"/>
    </location>
</feature>
<name>A0A2X3DKP4_KLEPN</name>
<dbReference type="InterPro" id="IPR020158">
    <property type="entry name" value="DUF2756"/>
</dbReference>
<dbReference type="NCBIfam" id="NF007675">
    <property type="entry name" value="PRK10350.1"/>
    <property type="match status" value="1"/>
</dbReference>
<feature type="compositionally biased region" description="Low complexity" evidence="1">
    <location>
        <begin position="38"/>
        <end position="81"/>
    </location>
</feature>
<organism evidence="3 4">
    <name type="scientific">Klebsiella pneumoniae</name>
    <dbReference type="NCBI Taxonomy" id="573"/>
    <lineage>
        <taxon>Bacteria</taxon>
        <taxon>Pseudomonadati</taxon>
        <taxon>Pseudomonadota</taxon>
        <taxon>Gammaproteobacteria</taxon>
        <taxon>Enterobacterales</taxon>
        <taxon>Enterobacteriaceae</taxon>
        <taxon>Klebsiella/Raoultella group</taxon>
        <taxon>Klebsiella</taxon>
        <taxon>Klebsiella pneumoniae complex</taxon>
    </lineage>
</organism>
<evidence type="ECO:0000256" key="1">
    <source>
        <dbReference type="SAM" id="MobiDB-lite"/>
    </source>
</evidence>
<keyword evidence="2" id="KW-0732">Signal</keyword>
<dbReference type="Pfam" id="PF10956">
    <property type="entry name" value="DUF2756"/>
    <property type="match status" value="1"/>
</dbReference>
<proteinExistence type="predicted"/>
<feature type="chain" id="PRO_5016040170" evidence="2">
    <location>
        <begin position="18"/>
        <end position="105"/>
    </location>
</feature>
<dbReference type="EMBL" id="UASO01000004">
    <property type="protein sequence ID" value="SQC21555.1"/>
    <property type="molecule type" value="Genomic_DNA"/>
</dbReference>
<accession>A0A2X3DKP4</accession>
<reference evidence="3 4" key="1">
    <citation type="submission" date="2018-06" db="EMBL/GenBank/DDBJ databases">
        <authorList>
            <consortium name="Pathogen Informatics"/>
            <person name="Doyle S."/>
        </authorList>
    </citation>
    <scope>NUCLEOTIDE SEQUENCE [LARGE SCALE GENOMIC DNA]</scope>
    <source>
        <strain evidence="3 4">NCTC9645</strain>
    </source>
</reference>
<gene>
    <name evidence="3" type="ORF">NCTC9645_02337</name>
</gene>
<evidence type="ECO:0000256" key="2">
    <source>
        <dbReference type="SAM" id="SignalP"/>
    </source>
</evidence>
<sequence>MKAILFLAALMPLGVLAQPININNNPNQPGYVVPSQQRMQNEMKIQQQQQQSMLKQDLNNQTRSQQHLQNQLQTNQQRAAQGGNLNAPQQVRPNNNGGMLRQTNP</sequence>